<evidence type="ECO:0000256" key="3">
    <source>
        <dbReference type="ARBA" id="ARBA00022692"/>
    </source>
</evidence>
<evidence type="ECO:0000256" key="5">
    <source>
        <dbReference type="ARBA" id="ARBA00023136"/>
    </source>
</evidence>
<keyword evidence="4 6" id="KW-1133">Transmembrane helix</keyword>
<evidence type="ECO:0000256" key="1">
    <source>
        <dbReference type="ARBA" id="ARBA00004141"/>
    </source>
</evidence>
<dbReference type="EMBL" id="KB007981">
    <property type="protein sequence ID" value="ELR16908.1"/>
    <property type="molecule type" value="Genomic_DNA"/>
</dbReference>
<feature type="transmembrane region" description="Helical" evidence="6">
    <location>
        <begin position="132"/>
        <end position="153"/>
    </location>
</feature>
<feature type="transmembrane region" description="Helical" evidence="6">
    <location>
        <begin position="48"/>
        <end position="68"/>
    </location>
</feature>
<sequence length="163" mass="17831">MNLALIGSVALPVVVGSVSGFVYSVHREETKSWYNALRKPSFNPPSWLFPPVWTGLYMSMGYAAYLVGKEGGWERQAVPLALYGTQLALNVAWSPLFFGAKKLGAALVDIGLLDVAVAATAYSFYGVNETAGLLMVPYLAWISFATLLNYQIWDMNTIKAKPE</sequence>
<evidence type="ECO:0008006" key="9">
    <source>
        <dbReference type="Google" id="ProtNLM"/>
    </source>
</evidence>
<dbReference type="PANTHER" id="PTHR10057">
    <property type="entry name" value="PERIPHERAL-TYPE BENZODIAZEPINE RECEPTOR"/>
    <property type="match status" value="1"/>
</dbReference>
<dbReference type="GeneID" id="14917644"/>
<dbReference type="Pfam" id="PF03073">
    <property type="entry name" value="TspO_MBR"/>
    <property type="match status" value="1"/>
</dbReference>
<keyword evidence="5 6" id="KW-0472">Membrane</keyword>
<dbReference type="Gene3D" id="1.20.1260.100">
    <property type="entry name" value="TspO/MBR protein"/>
    <property type="match status" value="1"/>
</dbReference>
<gene>
    <name evidence="7" type="ORF">ACA1_043190</name>
</gene>
<evidence type="ECO:0000256" key="6">
    <source>
        <dbReference type="SAM" id="Phobius"/>
    </source>
</evidence>
<comment type="subcellular location">
    <subcellularLocation>
        <location evidence="1">Membrane</location>
        <topology evidence="1">Multi-pass membrane protein</topology>
    </subcellularLocation>
</comment>
<dbReference type="InterPro" id="IPR004307">
    <property type="entry name" value="TspO_MBR"/>
</dbReference>
<dbReference type="GO" id="GO:0016020">
    <property type="term" value="C:membrane"/>
    <property type="evidence" value="ECO:0007669"/>
    <property type="project" value="UniProtKB-SubCell"/>
</dbReference>
<keyword evidence="8" id="KW-1185">Reference proteome</keyword>
<dbReference type="CDD" id="cd15904">
    <property type="entry name" value="TSPO_MBR"/>
    <property type="match status" value="1"/>
</dbReference>
<feature type="transmembrane region" description="Helical" evidence="6">
    <location>
        <begin position="80"/>
        <end position="98"/>
    </location>
</feature>
<dbReference type="InterPro" id="IPR038330">
    <property type="entry name" value="TspO/MBR-related_sf"/>
</dbReference>
<keyword evidence="3 6" id="KW-0812">Transmembrane</keyword>
<dbReference type="AlphaFoldDB" id="L8GWE0"/>
<dbReference type="PIRSF" id="PIRSF005859">
    <property type="entry name" value="PBR"/>
    <property type="match status" value="1"/>
</dbReference>
<feature type="transmembrane region" description="Helical" evidence="6">
    <location>
        <begin position="104"/>
        <end position="125"/>
    </location>
</feature>
<dbReference type="Proteomes" id="UP000011083">
    <property type="component" value="Unassembled WGS sequence"/>
</dbReference>
<dbReference type="OrthoDB" id="8841220at2759"/>
<dbReference type="GO" id="GO:0033013">
    <property type="term" value="P:tetrapyrrole metabolic process"/>
    <property type="evidence" value="ECO:0007669"/>
    <property type="project" value="UniProtKB-ARBA"/>
</dbReference>
<evidence type="ECO:0000313" key="8">
    <source>
        <dbReference type="Proteomes" id="UP000011083"/>
    </source>
</evidence>
<name>L8GWE0_ACACF</name>
<accession>L8GWE0</accession>
<dbReference type="VEuPathDB" id="AmoebaDB:ACA1_043190"/>
<comment type="similarity">
    <text evidence="2">Belongs to the TspO/BZRP family.</text>
</comment>
<dbReference type="OMA" id="WSWLFFG"/>
<dbReference type="FunFam" id="1.20.1260.100:FF:000001">
    <property type="entry name" value="translocator protein 2"/>
    <property type="match status" value="1"/>
</dbReference>
<organism evidence="7 8">
    <name type="scientific">Acanthamoeba castellanii (strain ATCC 30010 / Neff)</name>
    <dbReference type="NCBI Taxonomy" id="1257118"/>
    <lineage>
        <taxon>Eukaryota</taxon>
        <taxon>Amoebozoa</taxon>
        <taxon>Discosea</taxon>
        <taxon>Longamoebia</taxon>
        <taxon>Centramoebida</taxon>
        <taxon>Acanthamoebidae</taxon>
        <taxon>Acanthamoeba</taxon>
    </lineage>
</organism>
<evidence type="ECO:0000256" key="2">
    <source>
        <dbReference type="ARBA" id="ARBA00007524"/>
    </source>
</evidence>
<dbReference type="STRING" id="1257118.L8GWE0"/>
<dbReference type="PANTHER" id="PTHR10057:SF0">
    <property type="entry name" value="TRANSLOCATOR PROTEIN"/>
    <property type="match status" value="1"/>
</dbReference>
<protein>
    <recommendedName>
        <fullName evidence="9">Translocator protein</fullName>
    </recommendedName>
</protein>
<proteinExistence type="inferred from homology"/>
<dbReference type="RefSeq" id="XP_004338921.1">
    <property type="nucleotide sequence ID" value="XM_004338873.1"/>
</dbReference>
<dbReference type="KEGG" id="acan:ACA1_043190"/>
<evidence type="ECO:0000256" key="4">
    <source>
        <dbReference type="ARBA" id="ARBA00022989"/>
    </source>
</evidence>
<reference evidence="7 8" key="1">
    <citation type="journal article" date="2013" name="Genome Biol.">
        <title>Genome of Acanthamoeba castellanii highlights extensive lateral gene transfer and early evolution of tyrosine kinase signaling.</title>
        <authorList>
            <person name="Clarke M."/>
            <person name="Lohan A.J."/>
            <person name="Liu B."/>
            <person name="Lagkouvardos I."/>
            <person name="Roy S."/>
            <person name="Zafar N."/>
            <person name="Bertelli C."/>
            <person name="Schilde C."/>
            <person name="Kianianmomeni A."/>
            <person name="Burglin T.R."/>
            <person name="Frech C."/>
            <person name="Turcotte B."/>
            <person name="Kopec K.O."/>
            <person name="Synnott J.M."/>
            <person name="Choo C."/>
            <person name="Paponov I."/>
            <person name="Finkler A."/>
            <person name="Soon Heng Tan C."/>
            <person name="Hutchins A.P."/>
            <person name="Weinmeier T."/>
            <person name="Rattei T."/>
            <person name="Chu J.S."/>
            <person name="Gimenez G."/>
            <person name="Irimia M."/>
            <person name="Rigden D.J."/>
            <person name="Fitzpatrick D.A."/>
            <person name="Lorenzo-Morales J."/>
            <person name="Bateman A."/>
            <person name="Chiu C.H."/>
            <person name="Tang P."/>
            <person name="Hegemann P."/>
            <person name="Fromm H."/>
            <person name="Raoult D."/>
            <person name="Greub G."/>
            <person name="Miranda-Saavedra D."/>
            <person name="Chen N."/>
            <person name="Nash P."/>
            <person name="Ginger M.L."/>
            <person name="Horn M."/>
            <person name="Schaap P."/>
            <person name="Caler L."/>
            <person name="Loftus B."/>
        </authorList>
    </citation>
    <scope>NUCLEOTIDE SEQUENCE [LARGE SCALE GENOMIC DNA]</scope>
    <source>
        <strain evidence="7 8">Neff</strain>
    </source>
</reference>
<evidence type="ECO:0000313" key="7">
    <source>
        <dbReference type="EMBL" id="ELR16908.1"/>
    </source>
</evidence>